<sequence>MCRPVSRRAAWFAFAFVLALTGCQTLRSGSPTEDPSALRARIDSLEARADRLARTATLRNPLLNSTLWTQTAVEYEGTTRQAYRMAEIMMRRALADSLWTASLEQANRGSDTYSDKPPAVVLDVDETVLDNSPYQARLVRDDAAYSAESWANWVREEQAAPVPGARAFTQAATAQGVQVIYLTNRDASLEAATRTNLRNLGFPVDDAPDAVLTQGEREGWTPKAARRRWVAERYRILLLVGDNFGDFVAAANTSVSARRVKARSFRKYWGTRWIVLPNPQYGSWEAALHDFEYGLPPRSRLEAKHEHLTPKRPQ</sequence>
<reference evidence="4" key="2">
    <citation type="submission" date="2010-04" db="EMBL/GenBank/DDBJ databases">
        <title>Genome sequence of Salinibacter ruber M8.</title>
        <authorList>
            <consortium name="Genoscope"/>
        </authorList>
    </citation>
    <scope>NUCLEOTIDE SEQUENCE [LARGE SCALE GENOMIC DNA]</scope>
    <source>
        <strain evidence="4">M8</strain>
    </source>
</reference>
<name>D5H948_SALRM</name>
<dbReference type="HOGENOM" id="CLU_052352_0_0_10"/>
<evidence type="ECO:0000313" key="3">
    <source>
        <dbReference type="EMBL" id="CBH24553.1"/>
    </source>
</evidence>
<dbReference type="Gene3D" id="3.40.50.1000">
    <property type="entry name" value="HAD superfamily/HAD-like"/>
    <property type="match status" value="1"/>
</dbReference>
<accession>D5H948</accession>
<dbReference type="AlphaFoldDB" id="D5H948"/>
<keyword evidence="1 2" id="KW-0732">Signal</keyword>
<dbReference type="CDD" id="cd07534">
    <property type="entry name" value="HAD_CAP"/>
    <property type="match status" value="1"/>
</dbReference>
<feature type="signal peptide" evidence="2">
    <location>
        <begin position="1"/>
        <end position="19"/>
    </location>
</feature>
<dbReference type="InterPro" id="IPR023214">
    <property type="entry name" value="HAD_sf"/>
</dbReference>
<evidence type="ECO:0000256" key="2">
    <source>
        <dbReference type="SAM" id="SignalP"/>
    </source>
</evidence>
<dbReference type="PANTHER" id="PTHR31284:SF10">
    <property type="entry name" value="ACID PHOSPHATASE-LIKE PROTEIN"/>
    <property type="match status" value="1"/>
</dbReference>
<dbReference type="KEGG" id="srm:SRM_01632"/>
<gene>
    <name evidence="3" type="primary">aphA</name>
    <name evidence="3" type="ordered locus">SRM_01632</name>
</gene>
<dbReference type="Proteomes" id="UP000000933">
    <property type="component" value="Chromosome"/>
</dbReference>
<dbReference type="Pfam" id="PF03767">
    <property type="entry name" value="Acid_phosphat_B"/>
    <property type="match status" value="1"/>
</dbReference>
<reference evidence="3 4" key="1">
    <citation type="journal article" date="2010" name="ISME J.">
        <title>Fine-scale evolution: genomic, phenotypic and ecological differentiation in two coexisting Salinibacter ruber strains.</title>
        <authorList>
            <person name="Pena A."/>
            <person name="Teeling H."/>
            <person name="Huerta-Cepas J."/>
            <person name="Santos F."/>
            <person name="Yarza P."/>
            <person name="Brito-Echeverria J."/>
            <person name="Lucio M."/>
            <person name="Schmitt-Kopplin P."/>
            <person name="Meseguer I."/>
            <person name="Schenowitz C."/>
            <person name="Dossat C."/>
            <person name="Barbe V."/>
            <person name="Dopazo J."/>
            <person name="Rossello-Mora R."/>
            <person name="Schuler M."/>
            <person name="Glockner F.O."/>
            <person name="Amann R."/>
            <person name="Gabaldon T."/>
            <person name="Anton J."/>
        </authorList>
    </citation>
    <scope>NUCLEOTIDE SEQUENCE [LARGE SCALE GENOMIC DNA]</scope>
    <source>
        <strain evidence="3 4">M8</strain>
    </source>
</reference>
<dbReference type="PROSITE" id="PS51257">
    <property type="entry name" value="PROKAR_LIPOPROTEIN"/>
    <property type="match status" value="1"/>
</dbReference>
<protein>
    <submittedName>
        <fullName evidence="3">Acid phosphatase</fullName>
        <ecNumber evidence="3">3.1.3.2</ecNumber>
    </submittedName>
</protein>
<dbReference type="InterPro" id="IPR006423">
    <property type="entry name" value="Lipo_e_P4"/>
</dbReference>
<feature type="chain" id="PRO_5003072615" evidence="2">
    <location>
        <begin position="20"/>
        <end position="314"/>
    </location>
</feature>
<organism evidence="3 4">
    <name type="scientific">Salinibacter ruber (strain M8)</name>
    <dbReference type="NCBI Taxonomy" id="761659"/>
    <lineage>
        <taxon>Bacteria</taxon>
        <taxon>Pseudomonadati</taxon>
        <taxon>Rhodothermota</taxon>
        <taxon>Rhodothermia</taxon>
        <taxon>Rhodothermales</taxon>
        <taxon>Salinibacteraceae</taxon>
        <taxon>Salinibacter</taxon>
    </lineage>
</organism>
<keyword evidence="3" id="KW-0378">Hydrolase</keyword>
<dbReference type="GO" id="GO:0003993">
    <property type="term" value="F:acid phosphatase activity"/>
    <property type="evidence" value="ECO:0007669"/>
    <property type="project" value="UniProtKB-EC"/>
</dbReference>
<dbReference type="PIRSF" id="PIRSF019271">
    <property type="entry name" value="Acid_Ptase_C"/>
    <property type="match status" value="1"/>
</dbReference>
<dbReference type="SFLD" id="SFLDS00003">
    <property type="entry name" value="Haloacid_Dehalogenase"/>
    <property type="match status" value="1"/>
</dbReference>
<dbReference type="PANTHER" id="PTHR31284">
    <property type="entry name" value="ACID PHOSPHATASE-LIKE PROTEIN"/>
    <property type="match status" value="1"/>
</dbReference>
<evidence type="ECO:0000256" key="1">
    <source>
        <dbReference type="ARBA" id="ARBA00022729"/>
    </source>
</evidence>
<dbReference type="InterPro" id="IPR036412">
    <property type="entry name" value="HAD-like_sf"/>
</dbReference>
<dbReference type="InterPro" id="IPR005519">
    <property type="entry name" value="Acid_phosphat_B-like"/>
</dbReference>
<dbReference type="SFLD" id="SFLDG01125">
    <property type="entry name" value="C1.1:_Acid_Phosphatase_Like"/>
    <property type="match status" value="1"/>
</dbReference>
<dbReference type="EC" id="3.1.3.2" evidence="3"/>
<dbReference type="PATRIC" id="fig|761659.10.peg.1784"/>
<dbReference type="SUPFAM" id="SSF56784">
    <property type="entry name" value="HAD-like"/>
    <property type="match status" value="1"/>
</dbReference>
<dbReference type="EMBL" id="FP565814">
    <property type="protein sequence ID" value="CBH24553.1"/>
    <property type="molecule type" value="Genomic_DNA"/>
</dbReference>
<proteinExistence type="predicted"/>
<dbReference type="GO" id="GO:0009279">
    <property type="term" value="C:cell outer membrane"/>
    <property type="evidence" value="ECO:0007669"/>
    <property type="project" value="InterPro"/>
</dbReference>
<evidence type="ECO:0000313" key="4">
    <source>
        <dbReference type="Proteomes" id="UP000000933"/>
    </source>
</evidence>